<dbReference type="RefSeq" id="WP_068670554.1">
    <property type="nucleotide sequence ID" value="NZ_LWLG01000009.1"/>
</dbReference>
<organism evidence="1 2">
    <name type="scientific">Thermosulfurimonas dismutans</name>
    <dbReference type="NCBI Taxonomy" id="999894"/>
    <lineage>
        <taxon>Bacteria</taxon>
        <taxon>Pseudomonadati</taxon>
        <taxon>Thermodesulfobacteriota</taxon>
        <taxon>Thermodesulfobacteria</taxon>
        <taxon>Thermodesulfobacteriales</taxon>
        <taxon>Thermodesulfobacteriaceae</taxon>
        <taxon>Thermosulfurimonas</taxon>
    </lineage>
</organism>
<proteinExistence type="predicted"/>
<accession>A0A179D498</accession>
<gene>
    <name evidence="1" type="ORF">TDIS_1318</name>
</gene>
<dbReference type="EMBL" id="LWLG01000009">
    <property type="protein sequence ID" value="OAQ20549.1"/>
    <property type="molecule type" value="Genomic_DNA"/>
</dbReference>
<protein>
    <recommendedName>
        <fullName evidence="3">Calcineurin-like phosphoesterase domain-containing protein</fullName>
    </recommendedName>
</protein>
<name>A0A179D498_9BACT</name>
<dbReference type="AlphaFoldDB" id="A0A179D498"/>
<comment type="caution">
    <text evidence="1">The sequence shown here is derived from an EMBL/GenBank/DDBJ whole genome shotgun (WGS) entry which is preliminary data.</text>
</comment>
<evidence type="ECO:0000313" key="1">
    <source>
        <dbReference type="EMBL" id="OAQ20549.1"/>
    </source>
</evidence>
<evidence type="ECO:0008006" key="3">
    <source>
        <dbReference type="Google" id="ProtNLM"/>
    </source>
</evidence>
<dbReference type="Proteomes" id="UP000078390">
    <property type="component" value="Unassembled WGS sequence"/>
</dbReference>
<sequence length="131" mass="14862">MTSPRNFYYHNLEDKERLLFEVPGAGLLIAHEWPVKPAGGATWEEAVYAAVGSPMVDRLICHFRPVLSFHGHMPHYGQGVRGPMGERPTKWIGLDMLIADRYRGVRNVAVCEFERPGRVKLLSVEEVGKKY</sequence>
<reference evidence="1 2" key="1">
    <citation type="submission" date="2016-04" db="EMBL/GenBank/DDBJ databases">
        <title>Genome analysis of Thermosulfurimonas dismutans, the first thermophilic sulfur-disproportionating bacterium of the phylum Thermodesulfobacteria.</title>
        <authorList>
            <person name="Mardanov A.V."/>
            <person name="Beletsky A.V."/>
            <person name="Kadnikov V.V."/>
            <person name="Slobodkin A.I."/>
            <person name="Ravin N.V."/>
        </authorList>
    </citation>
    <scope>NUCLEOTIDE SEQUENCE [LARGE SCALE GENOMIC DNA]</scope>
    <source>
        <strain evidence="1 2">S95</strain>
    </source>
</reference>
<keyword evidence="2" id="KW-1185">Reference proteome</keyword>
<evidence type="ECO:0000313" key="2">
    <source>
        <dbReference type="Proteomes" id="UP000078390"/>
    </source>
</evidence>